<dbReference type="PANTHER" id="PTHR36234:SF5">
    <property type="entry name" value="LYSYL ENDOPEPTIDASE"/>
    <property type="match status" value="1"/>
</dbReference>
<dbReference type="SUPFAM" id="SSF50494">
    <property type="entry name" value="Trypsin-like serine proteases"/>
    <property type="match status" value="1"/>
</dbReference>
<dbReference type="InterPro" id="IPR009003">
    <property type="entry name" value="Peptidase_S1_PA"/>
</dbReference>
<keyword evidence="4" id="KW-1185">Reference proteome</keyword>
<dbReference type="GO" id="GO:0008233">
    <property type="term" value="F:peptidase activity"/>
    <property type="evidence" value="ECO:0007669"/>
    <property type="project" value="UniProtKB-KW"/>
</dbReference>
<evidence type="ECO:0000313" key="3">
    <source>
        <dbReference type="EMBL" id="QDU66675.1"/>
    </source>
</evidence>
<name>A0A518BI88_9BACT</name>
<reference evidence="3 4" key="1">
    <citation type="submission" date="2019-02" db="EMBL/GenBank/DDBJ databases">
        <title>Deep-cultivation of Planctomycetes and their phenomic and genomic characterization uncovers novel biology.</title>
        <authorList>
            <person name="Wiegand S."/>
            <person name="Jogler M."/>
            <person name="Boedeker C."/>
            <person name="Pinto D."/>
            <person name="Vollmers J."/>
            <person name="Rivas-Marin E."/>
            <person name="Kohn T."/>
            <person name="Peeters S.H."/>
            <person name="Heuer A."/>
            <person name="Rast P."/>
            <person name="Oberbeckmann S."/>
            <person name="Bunk B."/>
            <person name="Jeske O."/>
            <person name="Meyerdierks A."/>
            <person name="Storesund J.E."/>
            <person name="Kallscheuer N."/>
            <person name="Luecker S."/>
            <person name="Lage O.M."/>
            <person name="Pohl T."/>
            <person name="Merkel B.J."/>
            <person name="Hornburger P."/>
            <person name="Mueller R.-W."/>
            <person name="Bruemmer F."/>
            <person name="Labrenz M."/>
            <person name="Spormann A.M."/>
            <person name="Op den Camp H."/>
            <person name="Overmann J."/>
            <person name="Amann R."/>
            <person name="Jetten M.S.M."/>
            <person name="Mascher T."/>
            <person name="Medema M.H."/>
            <person name="Devos D.P."/>
            <person name="Kaster A.-K."/>
            <person name="Ovreas L."/>
            <person name="Rohde M."/>
            <person name="Galperin M.Y."/>
            <person name="Jogler C."/>
        </authorList>
    </citation>
    <scope>NUCLEOTIDE SEQUENCE [LARGE SCALE GENOMIC DNA]</scope>
    <source>
        <strain evidence="3 4">Pla133</strain>
    </source>
</reference>
<dbReference type="PANTHER" id="PTHR36234">
    <property type="entry name" value="LYSYL ENDOPEPTIDASE"/>
    <property type="match status" value="1"/>
</dbReference>
<feature type="chain" id="PRO_5022059910" evidence="2">
    <location>
        <begin position="27"/>
        <end position="658"/>
    </location>
</feature>
<dbReference type="RefSeq" id="WP_145064491.1">
    <property type="nucleotide sequence ID" value="NZ_CP036287.1"/>
</dbReference>
<dbReference type="KEGG" id="pbap:Pla133_17510"/>
<accession>A0A518BI88</accession>
<evidence type="ECO:0000256" key="1">
    <source>
        <dbReference type="SAM" id="MobiDB-lite"/>
    </source>
</evidence>
<sequence length="658" mass="70112" precursor="true">MQLNQTARIAGLAAMAAAATAATANAQIKEAGSPAAIWADLRTEMVPTEFVQPPQVENLKLEDELNGYKPLRYGAMVPMDLTADQAGIYDELPDGTLIWRFRIYSPGAYSIGLEFDDFVLPEGAQVFMYDDTLETVLGAYGAINNQPNEELLFEPFPGDHVIFEYQQKPGVMGTPELSLGYVVYDYRDVLNISDAQLEQWGIGSGCGDVDVNCPVGDNWELQKRATVRTLSGGALCSAVLLNNTNDDETGYVYTANHCGQSSNTTFRFNYQKSGCNTGSAPTGQNVSGCTVLTSTSTYDNRFLRINNAIPSSYDPYYNGWTRTTQNPTYAFWMGHPGGGVKRIAYDNSGATKGTLGAPNSAWFVDWDEGYTPPGASGGPLFDQNGQVRGTACCVNTYSCPGQVAWFGRFDKFYSANNLAQWLDPAGVNPTSFDGFDPNNPGGGGGGGTTPQIDSISPTTIAAVNPTSPVTITLTGDGFDGVTSVEVDGVPLGAFPPEFTVPNNSTIVVTLQPPYNVGSKTIKVIEGALSDEVVVPVTFNLTPTIDLVNSDPSFLISAFPLEVYMGSFPNDLAFLLVSTSLVPSTLPGIFSASIGNNLSNLFLVNNFVINPATGYAKSEIPISGLPTGTKLYFQAGVLSAVLPSLPLSMSNVESGTVLF</sequence>
<proteinExistence type="predicted"/>
<feature type="signal peptide" evidence="2">
    <location>
        <begin position="1"/>
        <end position="26"/>
    </location>
</feature>
<keyword evidence="3" id="KW-0645">Protease</keyword>
<keyword evidence="2" id="KW-0732">Signal</keyword>
<dbReference type="AlphaFoldDB" id="A0A518BI88"/>
<organism evidence="3 4">
    <name type="scientific">Engelhardtia mirabilis</name>
    <dbReference type="NCBI Taxonomy" id="2528011"/>
    <lineage>
        <taxon>Bacteria</taxon>
        <taxon>Pseudomonadati</taxon>
        <taxon>Planctomycetota</taxon>
        <taxon>Planctomycetia</taxon>
        <taxon>Planctomycetia incertae sedis</taxon>
        <taxon>Engelhardtia</taxon>
    </lineage>
</organism>
<evidence type="ECO:0000256" key="2">
    <source>
        <dbReference type="SAM" id="SignalP"/>
    </source>
</evidence>
<evidence type="ECO:0000313" key="4">
    <source>
        <dbReference type="Proteomes" id="UP000316921"/>
    </source>
</evidence>
<dbReference type="EC" id="3.4.21.50" evidence="3"/>
<feature type="region of interest" description="Disordered" evidence="1">
    <location>
        <begin position="434"/>
        <end position="453"/>
    </location>
</feature>
<dbReference type="Gene3D" id="2.40.10.10">
    <property type="entry name" value="Trypsin-like serine proteases"/>
    <property type="match status" value="2"/>
</dbReference>
<dbReference type="GO" id="GO:0006508">
    <property type="term" value="P:proteolysis"/>
    <property type="evidence" value="ECO:0007669"/>
    <property type="project" value="UniProtKB-KW"/>
</dbReference>
<gene>
    <name evidence="3" type="ORF">Pla133_17510</name>
</gene>
<dbReference type="InterPro" id="IPR043504">
    <property type="entry name" value="Peptidase_S1_PA_chymotrypsin"/>
</dbReference>
<protein>
    <submittedName>
        <fullName evidence="3">Protease 1</fullName>
        <ecNumber evidence="3">3.4.21.50</ecNumber>
    </submittedName>
</protein>
<dbReference type="Proteomes" id="UP000316921">
    <property type="component" value="Chromosome"/>
</dbReference>
<keyword evidence="3" id="KW-0378">Hydrolase</keyword>
<dbReference type="EMBL" id="CP036287">
    <property type="protein sequence ID" value="QDU66675.1"/>
    <property type="molecule type" value="Genomic_DNA"/>
</dbReference>